<dbReference type="GO" id="GO:0050832">
    <property type="term" value="P:defense response to fungus"/>
    <property type="evidence" value="ECO:0007669"/>
    <property type="project" value="UniProtKB-UniRule"/>
</dbReference>
<evidence type="ECO:0000256" key="8">
    <source>
        <dbReference type="ARBA" id="ARBA00023157"/>
    </source>
</evidence>
<sequence>MVINPASLLLRGVKGQVCMTEDLGPCDIADCNAKCTSKHAGGEGHCGTSSSIIFTCKCHYNCTVPPPPPSLPLPPPKNKICTLGLGKCSGACNEKCCNENCAARYPGPMEGLKEATPLLKLRIYQFERRKVICSLPVSFTKMSNGR</sequence>
<comment type="similarity">
    <text evidence="2 9">Belongs to the DEFL family.</text>
</comment>
<keyword evidence="8" id="KW-1015">Disulfide bond</keyword>
<comment type="subcellular location">
    <subcellularLocation>
        <location evidence="1 9">Secreted</location>
    </subcellularLocation>
</comment>
<dbReference type="InterPro" id="IPR010851">
    <property type="entry name" value="DEFL"/>
</dbReference>
<evidence type="ECO:0000256" key="9">
    <source>
        <dbReference type="RuleBase" id="RU367109"/>
    </source>
</evidence>
<dbReference type="PANTHER" id="PTHR36788">
    <property type="entry name" value="DEFENSIN-LIKE PROTEIN 183"/>
    <property type="match status" value="1"/>
</dbReference>
<evidence type="ECO:0000256" key="4">
    <source>
        <dbReference type="ARBA" id="ARBA00022529"/>
    </source>
</evidence>
<dbReference type="EMBL" id="CAWUPB010001087">
    <property type="protein sequence ID" value="CAK7337525.1"/>
    <property type="molecule type" value="Genomic_DNA"/>
</dbReference>
<evidence type="ECO:0000313" key="11">
    <source>
        <dbReference type="Proteomes" id="UP001314170"/>
    </source>
</evidence>
<keyword evidence="3 9" id="KW-0964">Secreted</keyword>
<protein>
    <recommendedName>
        <fullName evidence="9">Defensin-like protein</fullName>
    </recommendedName>
</protein>
<evidence type="ECO:0000313" key="10">
    <source>
        <dbReference type="EMBL" id="CAK7337525.1"/>
    </source>
</evidence>
<keyword evidence="5 9" id="KW-0295">Fungicide</keyword>
<name>A0AAV1RNS9_9ROSI</name>
<reference evidence="10 11" key="1">
    <citation type="submission" date="2024-01" db="EMBL/GenBank/DDBJ databases">
        <authorList>
            <person name="Waweru B."/>
        </authorList>
    </citation>
    <scope>NUCLEOTIDE SEQUENCE [LARGE SCALE GENOMIC DNA]</scope>
</reference>
<dbReference type="GO" id="GO:0005576">
    <property type="term" value="C:extracellular region"/>
    <property type="evidence" value="ECO:0007669"/>
    <property type="project" value="UniProtKB-SubCell"/>
</dbReference>
<dbReference type="GO" id="GO:0031640">
    <property type="term" value="P:killing of cells of another organism"/>
    <property type="evidence" value="ECO:0007669"/>
    <property type="project" value="UniProtKB-UniRule"/>
</dbReference>
<keyword evidence="6" id="KW-0732">Signal</keyword>
<evidence type="ECO:0000256" key="3">
    <source>
        <dbReference type="ARBA" id="ARBA00022525"/>
    </source>
</evidence>
<comment type="caution">
    <text evidence="10">The sequence shown here is derived from an EMBL/GenBank/DDBJ whole genome shotgun (WGS) entry which is preliminary data.</text>
</comment>
<keyword evidence="11" id="KW-1185">Reference proteome</keyword>
<evidence type="ECO:0000256" key="2">
    <source>
        <dbReference type="ARBA" id="ARBA00006722"/>
    </source>
</evidence>
<evidence type="ECO:0000256" key="6">
    <source>
        <dbReference type="ARBA" id="ARBA00022729"/>
    </source>
</evidence>
<keyword evidence="7 9" id="KW-0611">Plant defense</keyword>
<evidence type="ECO:0000256" key="7">
    <source>
        <dbReference type="ARBA" id="ARBA00022821"/>
    </source>
</evidence>
<gene>
    <name evidence="10" type="ORF">DCAF_LOCUS12560</name>
</gene>
<dbReference type="Pfam" id="PF07333">
    <property type="entry name" value="SLR1-BP"/>
    <property type="match status" value="1"/>
</dbReference>
<organism evidence="10 11">
    <name type="scientific">Dovyalis caffra</name>
    <dbReference type="NCBI Taxonomy" id="77055"/>
    <lineage>
        <taxon>Eukaryota</taxon>
        <taxon>Viridiplantae</taxon>
        <taxon>Streptophyta</taxon>
        <taxon>Embryophyta</taxon>
        <taxon>Tracheophyta</taxon>
        <taxon>Spermatophyta</taxon>
        <taxon>Magnoliopsida</taxon>
        <taxon>eudicotyledons</taxon>
        <taxon>Gunneridae</taxon>
        <taxon>Pentapetalae</taxon>
        <taxon>rosids</taxon>
        <taxon>fabids</taxon>
        <taxon>Malpighiales</taxon>
        <taxon>Salicaceae</taxon>
        <taxon>Flacourtieae</taxon>
        <taxon>Dovyalis</taxon>
    </lineage>
</organism>
<proteinExistence type="inferred from homology"/>
<evidence type="ECO:0000256" key="1">
    <source>
        <dbReference type="ARBA" id="ARBA00004613"/>
    </source>
</evidence>
<keyword evidence="4 9" id="KW-0929">Antimicrobial</keyword>
<accession>A0AAV1RNS9</accession>
<dbReference type="InterPro" id="IPR039641">
    <property type="entry name" value="LCR"/>
</dbReference>
<dbReference type="PANTHER" id="PTHR36788:SF2">
    <property type="entry name" value="DEFENSIN-LIKE PROTEIN 183"/>
    <property type="match status" value="1"/>
</dbReference>
<dbReference type="Proteomes" id="UP001314170">
    <property type="component" value="Unassembled WGS sequence"/>
</dbReference>
<dbReference type="AlphaFoldDB" id="A0AAV1RNS9"/>
<evidence type="ECO:0000256" key="5">
    <source>
        <dbReference type="ARBA" id="ARBA00022577"/>
    </source>
</evidence>